<reference evidence="2 3" key="1">
    <citation type="journal article" date="2011" name="J. Gen. Appl. Microbiol.">
        <title>Draft genome sequencing of the enigmatic yeast Saitoella complicata.</title>
        <authorList>
            <person name="Nishida H."/>
            <person name="Hamamoto M."/>
            <person name="Sugiyama J."/>
        </authorList>
    </citation>
    <scope>NUCLEOTIDE SEQUENCE [LARGE SCALE GENOMIC DNA]</scope>
    <source>
        <strain evidence="2 3">NRRL Y-17804</strain>
    </source>
</reference>
<organism evidence="2 3">
    <name type="scientific">Saitoella complicata (strain BCRC 22490 / CBS 7301 / JCM 7358 / NBRC 10748 / NRRL Y-17804)</name>
    <dbReference type="NCBI Taxonomy" id="698492"/>
    <lineage>
        <taxon>Eukaryota</taxon>
        <taxon>Fungi</taxon>
        <taxon>Dikarya</taxon>
        <taxon>Ascomycota</taxon>
        <taxon>Taphrinomycotina</taxon>
        <taxon>Taphrinomycotina incertae sedis</taxon>
        <taxon>Saitoella</taxon>
    </lineage>
</organism>
<comment type="caution">
    <text evidence="2">The sequence shown here is derived from an EMBL/GenBank/DDBJ whole genome shotgun (WGS) entry which is preliminary data.</text>
</comment>
<sequence length="139" mass="15715">MDEEEETVTDIDLLFWYSFCNGPSWEVLHVGIASFAERKFFLPHPSLILASHIATTLQMITPKLLTQSICQSPDLLRPGEDVEECLLPCSSSSCVTIACLIQFYYLFNVPVRVQFRDALSWVISSIAYVILMPLSLLLL</sequence>
<evidence type="ECO:0000313" key="2">
    <source>
        <dbReference type="EMBL" id="GAO49504.1"/>
    </source>
</evidence>
<dbReference type="Proteomes" id="UP000033140">
    <property type="component" value="Unassembled WGS sequence"/>
</dbReference>
<dbReference type="EMBL" id="BACD03000023">
    <property type="protein sequence ID" value="GAO49504.1"/>
    <property type="molecule type" value="Genomic_DNA"/>
</dbReference>
<keyword evidence="1" id="KW-1133">Transmembrane helix</keyword>
<keyword evidence="1" id="KW-0472">Membrane</keyword>
<protein>
    <submittedName>
        <fullName evidence="2">Uncharacterized protein</fullName>
    </submittedName>
</protein>
<proteinExistence type="predicted"/>
<name>A0A0E9NI36_SAICN</name>
<feature type="transmembrane region" description="Helical" evidence="1">
    <location>
        <begin position="118"/>
        <end position="138"/>
    </location>
</feature>
<gene>
    <name evidence="2" type="ORF">G7K_3653-t1</name>
</gene>
<reference evidence="2 3" key="2">
    <citation type="journal article" date="2014" name="J. Gen. Appl. Microbiol.">
        <title>The early diverging ascomycetous budding yeast Saitoella complicata has three histone deacetylases belonging to the Clr6, Hos2, and Rpd3 lineages.</title>
        <authorList>
            <person name="Nishida H."/>
            <person name="Matsumoto T."/>
            <person name="Kondo S."/>
            <person name="Hamamoto M."/>
            <person name="Yoshikawa H."/>
        </authorList>
    </citation>
    <scope>NUCLEOTIDE SEQUENCE [LARGE SCALE GENOMIC DNA]</scope>
    <source>
        <strain evidence="2 3">NRRL Y-17804</strain>
    </source>
</reference>
<dbReference type="AlphaFoldDB" id="A0A0E9NI36"/>
<keyword evidence="3" id="KW-1185">Reference proteome</keyword>
<accession>A0A0E9NI36</accession>
<evidence type="ECO:0000256" key="1">
    <source>
        <dbReference type="SAM" id="Phobius"/>
    </source>
</evidence>
<keyword evidence="1" id="KW-0812">Transmembrane</keyword>
<evidence type="ECO:0000313" key="3">
    <source>
        <dbReference type="Proteomes" id="UP000033140"/>
    </source>
</evidence>
<reference evidence="2 3" key="3">
    <citation type="journal article" date="2015" name="Genome Announc.">
        <title>Draft Genome Sequence of the Archiascomycetous Yeast Saitoella complicata.</title>
        <authorList>
            <person name="Yamauchi K."/>
            <person name="Kondo S."/>
            <person name="Hamamoto M."/>
            <person name="Takahashi Y."/>
            <person name="Ogura Y."/>
            <person name="Hayashi T."/>
            <person name="Nishida H."/>
        </authorList>
    </citation>
    <scope>NUCLEOTIDE SEQUENCE [LARGE SCALE GENOMIC DNA]</scope>
    <source>
        <strain evidence="2 3">NRRL Y-17804</strain>
    </source>
</reference>
<feature type="transmembrane region" description="Helical" evidence="1">
    <location>
        <begin position="85"/>
        <end position="106"/>
    </location>
</feature>